<feature type="domain" description="HAMP" evidence="27">
    <location>
        <begin position="261"/>
        <end position="314"/>
    </location>
</feature>
<evidence type="ECO:0000256" key="4">
    <source>
        <dbReference type="ARBA" id="ARBA00012438"/>
    </source>
</evidence>
<dbReference type="InterPro" id="IPR001789">
    <property type="entry name" value="Sig_transdc_resp-reg_receiver"/>
</dbReference>
<dbReference type="SMART" id="SM00388">
    <property type="entry name" value="HisKA"/>
    <property type="match status" value="1"/>
</dbReference>
<evidence type="ECO:0000259" key="24">
    <source>
        <dbReference type="PROSITE" id="PS50110"/>
    </source>
</evidence>
<dbReference type="Gene3D" id="3.30.450.20">
    <property type="entry name" value="PAS domain"/>
    <property type="match status" value="1"/>
</dbReference>
<evidence type="ECO:0000256" key="18">
    <source>
        <dbReference type="PROSITE-ProRule" id="PRU00110"/>
    </source>
</evidence>
<comment type="subunit">
    <text evidence="15">At low DSF concentrations, interacts with RpfF.</text>
</comment>
<reference evidence="29" key="1">
    <citation type="submission" date="2021-05" db="EMBL/GenBank/DDBJ databases">
        <authorList>
            <person name="Pietrasiak N."/>
            <person name="Ward R."/>
            <person name="Stajich J.E."/>
            <person name="Kurbessoian T."/>
        </authorList>
    </citation>
    <scope>NUCLEOTIDE SEQUENCE</scope>
    <source>
        <strain evidence="29">CPER-KK1</strain>
    </source>
</reference>
<dbReference type="InterPro" id="IPR004358">
    <property type="entry name" value="Sig_transdc_His_kin-like_C"/>
</dbReference>
<name>A0A951PHY4_9CYAN</name>
<evidence type="ECO:0000256" key="8">
    <source>
        <dbReference type="ARBA" id="ARBA00022692"/>
    </source>
</evidence>
<dbReference type="EC" id="2.7.13.3" evidence="4"/>
<comment type="caution">
    <text evidence="29">The sequence shown here is derived from an EMBL/GenBank/DDBJ whole genome shotgun (WGS) entry which is preliminary data.</text>
</comment>
<dbReference type="SMART" id="SM00448">
    <property type="entry name" value="REC"/>
    <property type="match status" value="2"/>
</dbReference>
<feature type="domain" description="HPt" evidence="28">
    <location>
        <begin position="1401"/>
        <end position="1494"/>
    </location>
</feature>
<evidence type="ECO:0000256" key="10">
    <source>
        <dbReference type="ARBA" id="ARBA00022777"/>
    </source>
</evidence>
<dbReference type="CDD" id="cd17546">
    <property type="entry name" value="REC_hyHK_CKI1_RcsC-like"/>
    <property type="match status" value="2"/>
</dbReference>
<dbReference type="InterPro" id="IPR003594">
    <property type="entry name" value="HATPase_dom"/>
</dbReference>
<evidence type="ECO:0000256" key="11">
    <source>
        <dbReference type="ARBA" id="ARBA00022840"/>
    </source>
</evidence>
<dbReference type="PANTHER" id="PTHR45339:SF1">
    <property type="entry name" value="HYBRID SIGNAL TRANSDUCTION HISTIDINE KINASE J"/>
    <property type="match status" value="1"/>
</dbReference>
<dbReference type="NCBIfam" id="TIGR00229">
    <property type="entry name" value="sensory_box"/>
    <property type="match status" value="1"/>
</dbReference>
<evidence type="ECO:0000256" key="16">
    <source>
        <dbReference type="ARBA" id="ARBA00068150"/>
    </source>
</evidence>
<dbReference type="SUPFAM" id="SSF47384">
    <property type="entry name" value="Homodimeric domain of signal transducing histidine kinase"/>
    <property type="match status" value="1"/>
</dbReference>
<evidence type="ECO:0000256" key="14">
    <source>
        <dbReference type="ARBA" id="ARBA00023136"/>
    </source>
</evidence>
<feature type="domain" description="Histidine kinase" evidence="23">
    <location>
        <begin position="826"/>
        <end position="1033"/>
    </location>
</feature>
<evidence type="ECO:0000256" key="19">
    <source>
        <dbReference type="PROSITE-ProRule" id="PRU00169"/>
    </source>
</evidence>
<dbReference type="Pfam" id="PF01627">
    <property type="entry name" value="Hpt"/>
    <property type="match status" value="1"/>
</dbReference>
<dbReference type="InterPro" id="IPR036890">
    <property type="entry name" value="HATPase_C_sf"/>
</dbReference>
<dbReference type="SMART" id="SM00065">
    <property type="entry name" value="GAF"/>
    <property type="match status" value="2"/>
</dbReference>
<dbReference type="InterPro" id="IPR003018">
    <property type="entry name" value="GAF"/>
</dbReference>
<dbReference type="InterPro" id="IPR005467">
    <property type="entry name" value="His_kinase_dom"/>
</dbReference>
<keyword evidence="5" id="KW-1003">Cell membrane</keyword>
<organism evidence="29 30">
    <name type="scientific">Symplocastrum torsivum CPER-KK1</name>
    <dbReference type="NCBI Taxonomy" id="450513"/>
    <lineage>
        <taxon>Bacteria</taxon>
        <taxon>Bacillati</taxon>
        <taxon>Cyanobacteriota</taxon>
        <taxon>Cyanophyceae</taxon>
        <taxon>Oscillatoriophycideae</taxon>
        <taxon>Oscillatoriales</taxon>
        <taxon>Microcoleaceae</taxon>
        <taxon>Symplocastrum</taxon>
    </lineage>
</organism>
<dbReference type="InterPro" id="IPR035965">
    <property type="entry name" value="PAS-like_dom_sf"/>
</dbReference>
<feature type="region of interest" description="Disordered" evidence="21">
    <location>
        <begin position="1"/>
        <end position="21"/>
    </location>
</feature>
<feature type="modified residue" description="4-aspartylphosphate" evidence="19">
    <location>
        <position position="1301"/>
    </location>
</feature>
<dbReference type="Gene3D" id="1.20.120.160">
    <property type="entry name" value="HPT domain"/>
    <property type="match status" value="1"/>
</dbReference>
<evidence type="ECO:0000256" key="7">
    <source>
        <dbReference type="ARBA" id="ARBA00022679"/>
    </source>
</evidence>
<proteinExistence type="inferred from homology"/>
<feature type="modified residue" description="4-aspartylphosphate" evidence="19">
    <location>
        <position position="1157"/>
    </location>
</feature>
<dbReference type="InterPro" id="IPR011006">
    <property type="entry name" value="CheY-like_superfamily"/>
</dbReference>
<evidence type="ECO:0000256" key="20">
    <source>
        <dbReference type="SAM" id="Coils"/>
    </source>
</evidence>
<dbReference type="InterPro" id="IPR029016">
    <property type="entry name" value="GAF-like_dom_sf"/>
</dbReference>
<dbReference type="PROSITE" id="PS50885">
    <property type="entry name" value="HAMP"/>
    <property type="match status" value="1"/>
</dbReference>
<dbReference type="CDD" id="cd00088">
    <property type="entry name" value="HPT"/>
    <property type="match status" value="1"/>
</dbReference>
<feature type="coiled-coil region" evidence="20">
    <location>
        <begin position="789"/>
        <end position="816"/>
    </location>
</feature>
<dbReference type="Gene3D" id="1.10.287.130">
    <property type="match status" value="1"/>
</dbReference>
<dbReference type="Gene3D" id="3.30.450.40">
    <property type="match status" value="2"/>
</dbReference>
<feature type="transmembrane region" description="Helical" evidence="22">
    <location>
        <begin position="240"/>
        <end position="258"/>
    </location>
</feature>
<dbReference type="Gene3D" id="3.30.565.10">
    <property type="entry name" value="Histidine kinase-like ATPase, C-terminal domain"/>
    <property type="match status" value="1"/>
</dbReference>
<comment type="catalytic activity">
    <reaction evidence="1">
        <text>ATP + protein L-histidine = ADP + protein N-phospho-L-histidine.</text>
        <dbReference type="EC" id="2.7.13.3"/>
    </reaction>
</comment>
<keyword evidence="9" id="KW-0547">Nucleotide-binding</keyword>
<dbReference type="SUPFAM" id="SSF55785">
    <property type="entry name" value="PYP-like sensor domain (PAS domain)"/>
    <property type="match status" value="1"/>
</dbReference>
<accession>A0A951PHY4</accession>
<feature type="modified residue" description="Phosphohistidine" evidence="18">
    <location>
        <position position="1440"/>
    </location>
</feature>
<keyword evidence="10" id="KW-0418">Kinase</keyword>
<dbReference type="SMART" id="SM00304">
    <property type="entry name" value="HAMP"/>
    <property type="match status" value="1"/>
</dbReference>
<keyword evidence="8 22" id="KW-0812">Transmembrane</keyword>
<dbReference type="GO" id="GO:0005524">
    <property type="term" value="F:ATP binding"/>
    <property type="evidence" value="ECO:0007669"/>
    <property type="project" value="UniProtKB-KW"/>
</dbReference>
<comment type="similarity">
    <text evidence="3">In the N-terminal section; belongs to the phytochrome family.</text>
</comment>
<comment type="subcellular location">
    <subcellularLocation>
        <location evidence="2">Cell membrane</location>
        <topology evidence="2">Multi-pass membrane protein</topology>
    </subcellularLocation>
</comment>
<evidence type="ECO:0000313" key="30">
    <source>
        <dbReference type="Proteomes" id="UP000753908"/>
    </source>
</evidence>
<dbReference type="GO" id="GO:0000155">
    <property type="term" value="F:phosphorelay sensor kinase activity"/>
    <property type="evidence" value="ECO:0007669"/>
    <property type="project" value="InterPro"/>
</dbReference>
<gene>
    <name evidence="29" type="ORF">KME25_02505</name>
</gene>
<sequence length="1498" mass="166914">MTNQPDSRIVQPSSSDTSGLRSSPLGWLKQLTQRLSIGTKISCGYALVLSVALGGTSAGFVFGGYYQQQATQQKEIAEKELILLHRLEAGVLKARSHQQQFIPLTQNPALLRAEYSHFLEHSREIERVFFEIKSYIKSQDYSQLANHRHDIPSFIQTYEDVPKVYFQQVNELLRKIDPLYVNLEKREEARNLLLNFTNSSVALKFDALGDDLAVVIDGAYEESKEAQANLIAAEALRFEIIVASLLLSVVTAILLGIYTSRAIAQPIKVITNVAQKASTEANFELQALVTTKGEVGVLATSFNQLILKVKNLLVEQKVATEALQESERKLRQVIDLVPHLIFAKNKDGQFILANKAMARAYGTSVEELLTHKDEDFAQSPEEVRQFREADLQVINSGQPKHIPEESLTDPQGNVYVLQTIKIPFLVADSDVPAVLGVATNITDRKQIEKELREGEAAIRALYKVASSPKLSFDQRLQGLLAMGRRQFRLDIGLLGRVQGDRYEVIAAQLPSKSVLQIKHGDVFELKQLLCNETFHSTEPISFEPAIDTQCCNHPSHERFKIEAYVGIRVMVGGQAYGILCFYSLNQRSIPFKASDRQVLKLMAQWIGNEIERRQSKAALERQFQRTLLLKQITQEIRQSLDTEQIFQTTATQIGQAFGVNRCVIQTYIADSTPKILFVAEYLEPGYKSVRNFQAPIANNLYLEALLAQDRAIASPNVDAEPLLQEVLHLCRQIGLKSMLTIRTSYQGQPNGIIALQQCDSYRHWLDAEIELLEAVADQVGIAVAQARLLEQETDQREQLTKQNLALEQARHAAESATQAKSEFLATMSHEIRTPMNGVIGMTGLLLDTELTSQQRDFTETIRSSGEALLTIINDILDFSKIESGKLELEEQSFELRTCIEESLDLLATKAVEKKLELAYLIQPSTPNWIVGDVTRLRQILVNLIGNAVKFTPSGEVLVSISAVATDNEQKYEICFAVKDTGIGIAPDRLDRLFKSFSQVDASTTRQYGGTGLGLVISQRLSEMMGGRMWVESRGVLGGNPPTDFRLRKAGEHPEFISPNEQSHHLSSQIQNPKSEGSTFYFTIVAESVPSSLQVKQPLQPPHLAGKRLLIVDDNATNRQILTLQAQSWGMVTQAAQSGSEALECLSQGEKYDIAILDMQMPEMDGLTLATQIRKQSSCQQLPLVMLTSMGKPEAQSQLVEAEFAAFLNKPIKQSQLYNVLTQSLNGQPIKVNQSYPQRQKLDTTMAQRLPRKILVAEDNKVNQQLALQLLGRMGYRADVAANGLEAIAALRRQPYDVVFMDVHMPEMDGLIATQRICEEWSRERRPWIIAMTANAMQGDRDKCIAVGMNDYISKPIRVDELIRALSESEPRVKNPEPVPVLEEAIDTSVLRDFRATMGSEANQFLVQLIELYLEETPSLLAEMDKAVIQTNAAQLQSAAHTLKSSSASLGAMSLSKLCEQLESLGHAGTTVGVREIVAQLESEYERVKSALQLECQGA</sequence>
<evidence type="ECO:0000259" key="23">
    <source>
        <dbReference type="PROSITE" id="PS50109"/>
    </source>
</evidence>
<dbReference type="Gene3D" id="3.40.50.2300">
    <property type="match status" value="2"/>
</dbReference>
<evidence type="ECO:0000256" key="2">
    <source>
        <dbReference type="ARBA" id="ARBA00004651"/>
    </source>
</evidence>
<dbReference type="FunFam" id="3.30.565.10:FF:000010">
    <property type="entry name" value="Sensor histidine kinase RcsC"/>
    <property type="match status" value="1"/>
</dbReference>
<dbReference type="PROSITE" id="PS50894">
    <property type="entry name" value="HPT"/>
    <property type="match status" value="1"/>
</dbReference>
<dbReference type="Pfam" id="PF02518">
    <property type="entry name" value="HATPase_c"/>
    <property type="match status" value="1"/>
</dbReference>
<evidence type="ECO:0000256" key="17">
    <source>
        <dbReference type="ARBA" id="ARBA00074306"/>
    </source>
</evidence>
<evidence type="ECO:0000259" key="26">
    <source>
        <dbReference type="PROSITE" id="PS50113"/>
    </source>
</evidence>
<dbReference type="InterPro" id="IPR000700">
    <property type="entry name" value="PAS-assoc_C"/>
</dbReference>
<dbReference type="InterPro" id="IPR008207">
    <property type="entry name" value="Sig_transdc_His_kin_Hpt_dom"/>
</dbReference>
<feature type="domain" description="Response regulatory" evidence="24">
    <location>
        <begin position="1252"/>
        <end position="1369"/>
    </location>
</feature>
<keyword evidence="6 19" id="KW-0597">Phosphoprotein</keyword>
<evidence type="ECO:0000259" key="28">
    <source>
        <dbReference type="PROSITE" id="PS50894"/>
    </source>
</evidence>
<dbReference type="SUPFAM" id="SSF47226">
    <property type="entry name" value="Histidine-containing phosphotransfer domain, HPT domain"/>
    <property type="match status" value="1"/>
</dbReference>
<dbReference type="InterPro" id="IPR000014">
    <property type="entry name" value="PAS"/>
</dbReference>
<reference evidence="29" key="2">
    <citation type="journal article" date="2022" name="Microbiol. Resour. Announc.">
        <title>Metagenome Sequencing to Explore Phylogenomics of Terrestrial Cyanobacteria.</title>
        <authorList>
            <person name="Ward R.D."/>
            <person name="Stajich J.E."/>
            <person name="Johansen J.R."/>
            <person name="Huntemann M."/>
            <person name="Clum A."/>
            <person name="Foster B."/>
            <person name="Foster B."/>
            <person name="Roux S."/>
            <person name="Palaniappan K."/>
            <person name="Varghese N."/>
            <person name="Mukherjee S."/>
            <person name="Reddy T.B.K."/>
            <person name="Daum C."/>
            <person name="Copeland A."/>
            <person name="Chen I.A."/>
            <person name="Ivanova N.N."/>
            <person name="Kyrpides N.C."/>
            <person name="Shapiro N."/>
            <person name="Eloe-Fadrosh E.A."/>
            <person name="Pietrasiak N."/>
        </authorList>
    </citation>
    <scope>NUCLEOTIDE SEQUENCE</scope>
    <source>
        <strain evidence="29">CPER-KK1</strain>
    </source>
</reference>
<keyword evidence="14 22" id="KW-0472">Membrane</keyword>
<evidence type="ECO:0000256" key="6">
    <source>
        <dbReference type="ARBA" id="ARBA00022553"/>
    </source>
</evidence>
<keyword evidence="12 22" id="KW-1133">Transmembrane helix</keyword>
<evidence type="ECO:0000256" key="21">
    <source>
        <dbReference type="SAM" id="MobiDB-lite"/>
    </source>
</evidence>
<dbReference type="PROSITE" id="PS50110">
    <property type="entry name" value="RESPONSE_REGULATORY"/>
    <property type="match status" value="2"/>
</dbReference>
<keyword evidence="7" id="KW-0808">Transferase</keyword>
<dbReference type="InterPro" id="IPR036097">
    <property type="entry name" value="HisK_dim/P_sf"/>
</dbReference>
<dbReference type="Pfam" id="PF00512">
    <property type="entry name" value="HisKA"/>
    <property type="match status" value="1"/>
</dbReference>
<dbReference type="CDD" id="cd06225">
    <property type="entry name" value="HAMP"/>
    <property type="match status" value="1"/>
</dbReference>
<dbReference type="GO" id="GO:0005886">
    <property type="term" value="C:plasma membrane"/>
    <property type="evidence" value="ECO:0007669"/>
    <property type="project" value="UniProtKB-SubCell"/>
</dbReference>
<dbReference type="Pfam" id="PF08448">
    <property type="entry name" value="PAS_4"/>
    <property type="match status" value="1"/>
</dbReference>
<keyword evidence="13" id="KW-0902">Two-component regulatory system</keyword>
<dbReference type="FunFam" id="1.10.287.130:FF:000002">
    <property type="entry name" value="Two-component osmosensing histidine kinase"/>
    <property type="match status" value="1"/>
</dbReference>
<dbReference type="SUPFAM" id="SSF55781">
    <property type="entry name" value="GAF domain-like"/>
    <property type="match status" value="2"/>
</dbReference>
<keyword evidence="11" id="KW-0067">ATP-binding</keyword>
<dbReference type="PANTHER" id="PTHR45339">
    <property type="entry name" value="HYBRID SIGNAL TRANSDUCTION HISTIDINE KINASE J"/>
    <property type="match status" value="1"/>
</dbReference>
<dbReference type="InterPro" id="IPR003660">
    <property type="entry name" value="HAMP_dom"/>
</dbReference>
<feature type="domain" description="PAS" evidence="25">
    <location>
        <begin position="326"/>
        <end position="397"/>
    </location>
</feature>
<dbReference type="CDD" id="cd00130">
    <property type="entry name" value="PAS"/>
    <property type="match status" value="1"/>
</dbReference>
<evidence type="ECO:0000256" key="22">
    <source>
        <dbReference type="SAM" id="Phobius"/>
    </source>
</evidence>
<evidence type="ECO:0000256" key="1">
    <source>
        <dbReference type="ARBA" id="ARBA00000085"/>
    </source>
</evidence>
<evidence type="ECO:0000256" key="5">
    <source>
        <dbReference type="ARBA" id="ARBA00022475"/>
    </source>
</evidence>
<evidence type="ECO:0000256" key="3">
    <source>
        <dbReference type="ARBA" id="ARBA00006402"/>
    </source>
</evidence>
<keyword evidence="20" id="KW-0175">Coiled coil</keyword>
<dbReference type="InterPro" id="IPR036641">
    <property type="entry name" value="HPT_dom_sf"/>
</dbReference>
<dbReference type="InterPro" id="IPR003661">
    <property type="entry name" value="HisK_dim/P_dom"/>
</dbReference>
<feature type="domain" description="Response regulatory" evidence="24">
    <location>
        <begin position="1107"/>
        <end position="1224"/>
    </location>
</feature>
<evidence type="ECO:0000313" key="29">
    <source>
        <dbReference type="EMBL" id="MBW4543309.1"/>
    </source>
</evidence>
<evidence type="ECO:0000256" key="13">
    <source>
        <dbReference type="ARBA" id="ARBA00023012"/>
    </source>
</evidence>
<dbReference type="Proteomes" id="UP000753908">
    <property type="component" value="Unassembled WGS sequence"/>
</dbReference>
<dbReference type="Pfam" id="PF00072">
    <property type="entry name" value="Response_reg"/>
    <property type="match status" value="2"/>
</dbReference>
<dbReference type="SMART" id="SM00073">
    <property type="entry name" value="HPT"/>
    <property type="match status" value="1"/>
</dbReference>
<evidence type="ECO:0000259" key="25">
    <source>
        <dbReference type="PROSITE" id="PS50112"/>
    </source>
</evidence>
<dbReference type="InterPro" id="IPR013656">
    <property type="entry name" value="PAS_4"/>
</dbReference>
<dbReference type="PROSITE" id="PS50112">
    <property type="entry name" value="PAS"/>
    <property type="match status" value="1"/>
</dbReference>
<feature type="domain" description="PAC" evidence="26">
    <location>
        <begin position="401"/>
        <end position="453"/>
    </location>
</feature>
<feature type="transmembrane region" description="Helical" evidence="22">
    <location>
        <begin position="44"/>
        <end position="66"/>
    </location>
</feature>
<evidence type="ECO:0000256" key="9">
    <source>
        <dbReference type="ARBA" id="ARBA00022741"/>
    </source>
</evidence>
<dbReference type="EMBL" id="JAHHIF010000003">
    <property type="protein sequence ID" value="MBW4543309.1"/>
    <property type="molecule type" value="Genomic_DNA"/>
</dbReference>
<dbReference type="CDD" id="cd16922">
    <property type="entry name" value="HATPase_EvgS-ArcB-TorS-like"/>
    <property type="match status" value="1"/>
</dbReference>
<dbReference type="SUPFAM" id="SSF55874">
    <property type="entry name" value="ATPase domain of HSP90 chaperone/DNA topoisomerase II/histidine kinase"/>
    <property type="match status" value="1"/>
</dbReference>
<dbReference type="CDD" id="cd00082">
    <property type="entry name" value="HisKA"/>
    <property type="match status" value="1"/>
</dbReference>
<dbReference type="PROSITE" id="PS50109">
    <property type="entry name" value="HIS_KIN"/>
    <property type="match status" value="1"/>
</dbReference>
<evidence type="ECO:0000259" key="27">
    <source>
        <dbReference type="PROSITE" id="PS50885"/>
    </source>
</evidence>
<protein>
    <recommendedName>
        <fullName evidence="17">Circadian input-output histidine kinase CikA</fullName>
        <ecNumber evidence="4">2.7.13.3</ecNumber>
    </recommendedName>
    <alternativeName>
        <fullName evidence="16">Sensory/regulatory protein RpfC</fullName>
    </alternativeName>
</protein>
<evidence type="ECO:0000256" key="12">
    <source>
        <dbReference type="ARBA" id="ARBA00022989"/>
    </source>
</evidence>
<dbReference type="PRINTS" id="PR00344">
    <property type="entry name" value="BCTRLSENSOR"/>
</dbReference>
<dbReference type="SMART" id="SM00091">
    <property type="entry name" value="PAS"/>
    <property type="match status" value="1"/>
</dbReference>
<dbReference type="Pfam" id="PF01590">
    <property type="entry name" value="GAF"/>
    <property type="match status" value="2"/>
</dbReference>
<dbReference type="SMART" id="SM00387">
    <property type="entry name" value="HATPase_c"/>
    <property type="match status" value="1"/>
</dbReference>
<dbReference type="SUPFAM" id="SSF52172">
    <property type="entry name" value="CheY-like"/>
    <property type="match status" value="2"/>
</dbReference>
<evidence type="ECO:0000256" key="15">
    <source>
        <dbReference type="ARBA" id="ARBA00064003"/>
    </source>
</evidence>
<dbReference type="PROSITE" id="PS50113">
    <property type="entry name" value="PAC"/>
    <property type="match status" value="1"/>
</dbReference>
<dbReference type="Gene3D" id="6.10.340.10">
    <property type="match status" value="1"/>
</dbReference>